<evidence type="ECO:0000313" key="1">
    <source>
        <dbReference type="EMBL" id="SFW90196.1"/>
    </source>
</evidence>
<protein>
    <submittedName>
        <fullName evidence="1">Uncharacterized protein</fullName>
    </submittedName>
</protein>
<dbReference type="EMBL" id="FPIZ01000046">
    <property type="protein sequence ID" value="SFW90196.1"/>
    <property type="molecule type" value="Genomic_DNA"/>
</dbReference>
<evidence type="ECO:0000313" key="3">
    <source>
        <dbReference type="Proteomes" id="UP000183788"/>
    </source>
</evidence>
<reference evidence="2 4" key="2">
    <citation type="submission" date="2023-11" db="EMBL/GenBank/DDBJ databases">
        <title>MicrobeMod: A computational toolkit for identifying prokaryotic methylation and restriction-modification with nanopore sequencing.</title>
        <authorList>
            <person name="Crits-Christoph A."/>
            <person name="Kang S.C."/>
            <person name="Lee H."/>
            <person name="Ostrov N."/>
        </authorList>
    </citation>
    <scope>NUCLEOTIDE SEQUENCE [LARGE SCALE GENOMIC DNA]</scope>
    <source>
        <strain evidence="2 4">ATCC 23090</strain>
    </source>
</reference>
<organism evidence="1 3">
    <name type="scientific">Chitinophaga sancti</name>
    <dbReference type="NCBI Taxonomy" id="1004"/>
    <lineage>
        <taxon>Bacteria</taxon>
        <taxon>Pseudomonadati</taxon>
        <taxon>Bacteroidota</taxon>
        <taxon>Chitinophagia</taxon>
        <taxon>Chitinophagales</taxon>
        <taxon>Chitinophagaceae</taxon>
        <taxon>Chitinophaga</taxon>
    </lineage>
</organism>
<dbReference type="EMBL" id="CP140154">
    <property type="protein sequence ID" value="WQG88270.1"/>
    <property type="molecule type" value="Genomic_DNA"/>
</dbReference>
<evidence type="ECO:0000313" key="2">
    <source>
        <dbReference type="EMBL" id="WQG88270.1"/>
    </source>
</evidence>
<name>A0A1K1T121_9BACT</name>
<reference evidence="1 3" key="1">
    <citation type="submission" date="2016-11" db="EMBL/GenBank/DDBJ databases">
        <authorList>
            <person name="Jaros S."/>
            <person name="Januszkiewicz K."/>
            <person name="Wedrychowicz H."/>
        </authorList>
    </citation>
    <scope>NUCLEOTIDE SEQUENCE [LARGE SCALE GENOMIC DNA]</scope>
    <source>
        <strain evidence="1 3">DSM 784</strain>
    </source>
</reference>
<sequence>MKNKTSIILSVIGLFSLLGGSLAFKAQHKFNGALFCYTNVGSINANFEIVYAPILSARYSTAAPMGTLFCTLPAALHWSGQPIWDLKKLMAVLAFTMH</sequence>
<proteinExistence type="predicted"/>
<dbReference type="Proteomes" id="UP001326715">
    <property type="component" value="Chromosome"/>
</dbReference>
<dbReference type="AlphaFoldDB" id="A0A1K1T121"/>
<dbReference type="RefSeq" id="WP_143150996.1">
    <property type="nucleotide sequence ID" value="NZ_CP139972.1"/>
</dbReference>
<keyword evidence="4" id="KW-1185">Reference proteome</keyword>
<dbReference type="Proteomes" id="UP000183788">
    <property type="component" value="Unassembled WGS sequence"/>
</dbReference>
<accession>A0A1K1T121</accession>
<gene>
    <name evidence="1" type="ORF">SAMN05661012_06570</name>
    <name evidence="2" type="ORF">SR876_25415</name>
</gene>
<evidence type="ECO:0000313" key="4">
    <source>
        <dbReference type="Proteomes" id="UP001326715"/>
    </source>
</evidence>